<feature type="transmembrane region" description="Helical" evidence="12">
    <location>
        <begin position="1092"/>
        <end position="1114"/>
    </location>
</feature>
<dbReference type="PANTHER" id="PTHR24223">
    <property type="entry name" value="ATP-BINDING CASSETTE SUB-FAMILY C"/>
    <property type="match status" value="1"/>
</dbReference>
<organism evidence="15 16">
    <name type="scientific">[Torrubiella] hemipterigena</name>
    <dbReference type="NCBI Taxonomy" id="1531966"/>
    <lineage>
        <taxon>Eukaryota</taxon>
        <taxon>Fungi</taxon>
        <taxon>Dikarya</taxon>
        <taxon>Ascomycota</taxon>
        <taxon>Pezizomycotina</taxon>
        <taxon>Sordariomycetes</taxon>
        <taxon>Hypocreomycetidae</taxon>
        <taxon>Hypocreales</taxon>
        <taxon>Clavicipitaceae</taxon>
        <taxon>Clavicipitaceae incertae sedis</taxon>
        <taxon>'Torrubiella' clade</taxon>
    </lineage>
</organism>
<feature type="transmembrane region" description="Helical" evidence="12">
    <location>
        <begin position="480"/>
        <end position="509"/>
    </location>
</feature>
<evidence type="ECO:0000256" key="10">
    <source>
        <dbReference type="ARBA" id="ARBA00023180"/>
    </source>
</evidence>
<feature type="transmembrane region" description="Helical" evidence="12">
    <location>
        <begin position="977"/>
        <end position="999"/>
    </location>
</feature>
<evidence type="ECO:0000259" key="14">
    <source>
        <dbReference type="PROSITE" id="PS50929"/>
    </source>
</evidence>
<feature type="transmembrane region" description="Helical" evidence="12">
    <location>
        <begin position="96"/>
        <end position="115"/>
    </location>
</feature>
<dbReference type="InterPro" id="IPR027417">
    <property type="entry name" value="P-loop_NTPase"/>
</dbReference>
<dbReference type="FunFam" id="3.40.50.300:FF:002145">
    <property type="entry name" value="ABC transporter (MsbA subfamily)"/>
    <property type="match status" value="1"/>
</dbReference>
<dbReference type="InterPro" id="IPR044726">
    <property type="entry name" value="ABCC_6TM_D2"/>
</dbReference>
<dbReference type="Proteomes" id="UP000039046">
    <property type="component" value="Unassembled WGS sequence"/>
</dbReference>
<proteinExistence type="inferred from homology"/>
<feature type="transmembrane region" description="Helical" evidence="12">
    <location>
        <begin position="859"/>
        <end position="882"/>
    </location>
</feature>
<feature type="transmembrane region" description="Helical" evidence="12">
    <location>
        <begin position="30"/>
        <end position="51"/>
    </location>
</feature>
<dbReference type="FunFam" id="1.20.1560.10:FF:000055">
    <property type="entry name" value="ABC multidrug transporter (Eurofung)"/>
    <property type="match status" value="1"/>
</dbReference>
<evidence type="ECO:0000256" key="8">
    <source>
        <dbReference type="ARBA" id="ARBA00022989"/>
    </source>
</evidence>
<keyword evidence="8 12" id="KW-1133">Transmembrane helix</keyword>
<feature type="transmembrane region" description="Helical" evidence="12">
    <location>
        <begin position="152"/>
        <end position="171"/>
    </location>
</feature>
<feature type="region of interest" description="Disordered" evidence="11">
    <location>
        <begin position="815"/>
        <end position="843"/>
    </location>
</feature>
<dbReference type="GO" id="GO:0005886">
    <property type="term" value="C:plasma membrane"/>
    <property type="evidence" value="ECO:0007669"/>
    <property type="project" value="UniProtKB-SubCell"/>
</dbReference>
<dbReference type="PANTHER" id="PTHR24223:SF399">
    <property type="entry name" value="ABC TRANSPORTER ATNG"/>
    <property type="match status" value="1"/>
</dbReference>
<evidence type="ECO:0000256" key="1">
    <source>
        <dbReference type="ARBA" id="ARBA00004651"/>
    </source>
</evidence>
<dbReference type="PROSITE" id="PS50893">
    <property type="entry name" value="ABC_TRANSPORTER_2"/>
    <property type="match status" value="2"/>
</dbReference>
<comment type="similarity">
    <text evidence="2">Belongs to the ABC transporter superfamily. ABCC family. Conjugate transporter (TC 3.A.1.208) subfamily.</text>
</comment>
<keyword evidence="4" id="KW-1003">Cell membrane</keyword>
<feature type="transmembrane region" description="Helical" evidence="12">
    <location>
        <begin position="272"/>
        <end position="293"/>
    </location>
</feature>
<feature type="transmembrane region" description="Helical" evidence="12">
    <location>
        <begin position="305"/>
        <end position="325"/>
    </location>
</feature>
<dbReference type="SUPFAM" id="SSF52540">
    <property type="entry name" value="P-loop containing nucleoside triphosphate hydrolases"/>
    <property type="match status" value="2"/>
</dbReference>
<dbReference type="STRING" id="1531966.A0A0A1SV06"/>
<name>A0A0A1SV06_9HYPO</name>
<dbReference type="PROSITE" id="PS00211">
    <property type="entry name" value="ABC_TRANSPORTER_1"/>
    <property type="match status" value="2"/>
</dbReference>
<evidence type="ECO:0000259" key="13">
    <source>
        <dbReference type="PROSITE" id="PS50893"/>
    </source>
</evidence>
<feature type="transmembrane region" description="Helical" evidence="12">
    <location>
        <begin position="1005"/>
        <end position="1025"/>
    </location>
</feature>
<keyword evidence="7" id="KW-0067">ATP-binding</keyword>
<dbReference type="InterPro" id="IPR056227">
    <property type="entry name" value="TMD0_ABC"/>
</dbReference>
<evidence type="ECO:0000313" key="15">
    <source>
        <dbReference type="EMBL" id="CEJ82066.1"/>
    </source>
</evidence>
<dbReference type="InterPro" id="IPR036640">
    <property type="entry name" value="ABC1_TM_sf"/>
</dbReference>
<dbReference type="Gene3D" id="1.20.1560.10">
    <property type="entry name" value="ABC transporter type 1, transmembrane domain"/>
    <property type="match status" value="2"/>
</dbReference>
<keyword evidence="9 12" id="KW-0472">Membrane</keyword>
<dbReference type="Pfam" id="PF24357">
    <property type="entry name" value="TMD0_ABC"/>
    <property type="match status" value="1"/>
</dbReference>
<dbReference type="Gene3D" id="3.40.50.300">
    <property type="entry name" value="P-loop containing nucleotide triphosphate hydrolases"/>
    <property type="match status" value="2"/>
</dbReference>
<dbReference type="CDD" id="cd18580">
    <property type="entry name" value="ABC_6TM_ABCC_D2"/>
    <property type="match status" value="1"/>
</dbReference>
<keyword evidence="16" id="KW-1185">Reference proteome</keyword>
<dbReference type="Pfam" id="PF00664">
    <property type="entry name" value="ABC_membrane"/>
    <property type="match status" value="2"/>
</dbReference>
<evidence type="ECO:0000256" key="2">
    <source>
        <dbReference type="ARBA" id="ARBA00009726"/>
    </source>
</evidence>
<feature type="transmembrane region" description="Helical" evidence="12">
    <location>
        <begin position="908"/>
        <end position="929"/>
    </location>
</feature>
<dbReference type="SUPFAM" id="SSF90123">
    <property type="entry name" value="ABC transporter transmembrane region"/>
    <property type="match status" value="2"/>
</dbReference>
<evidence type="ECO:0000256" key="12">
    <source>
        <dbReference type="SAM" id="Phobius"/>
    </source>
</evidence>
<reference evidence="15 16" key="1">
    <citation type="journal article" date="2015" name="Genome Announc.">
        <title>Draft Genome Sequence and Gene Annotation of the Entomopathogenic Fungus Verticillium hemipterigenum.</title>
        <authorList>
            <person name="Horn F."/>
            <person name="Habel A."/>
            <person name="Scharf D.H."/>
            <person name="Dworschak J."/>
            <person name="Brakhage A.A."/>
            <person name="Guthke R."/>
            <person name="Hertweck C."/>
            <person name="Linde J."/>
        </authorList>
    </citation>
    <scope>NUCLEOTIDE SEQUENCE [LARGE SCALE GENOMIC DNA]</scope>
</reference>
<accession>A0A0A1SV06</accession>
<keyword evidence="10" id="KW-0325">Glycoprotein</keyword>
<comment type="subcellular location">
    <subcellularLocation>
        <location evidence="1">Cell membrane</location>
        <topology evidence="1">Multi-pass membrane protein</topology>
    </subcellularLocation>
</comment>
<dbReference type="InterPro" id="IPR050173">
    <property type="entry name" value="ABC_transporter_C-like"/>
</dbReference>
<dbReference type="SMART" id="SM00382">
    <property type="entry name" value="AAA"/>
    <property type="match status" value="2"/>
</dbReference>
<evidence type="ECO:0008006" key="17">
    <source>
        <dbReference type="Google" id="ProtNLM"/>
    </source>
</evidence>
<evidence type="ECO:0000256" key="6">
    <source>
        <dbReference type="ARBA" id="ARBA00022741"/>
    </source>
</evidence>
<dbReference type="InterPro" id="IPR044746">
    <property type="entry name" value="ABCC_6TM_D1"/>
</dbReference>
<dbReference type="InterPro" id="IPR003593">
    <property type="entry name" value="AAA+_ATPase"/>
</dbReference>
<evidence type="ECO:0000256" key="3">
    <source>
        <dbReference type="ARBA" id="ARBA00022448"/>
    </source>
</evidence>
<dbReference type="InterPro" id="IPR011527">
    <property type="entry name" value="ABC1_TM_dom"/>
</dbReference>
<feature type="domain" description="ABC transporter" evidence="13">
    <location>
        <begin position="1184"/>
        <end position="1423"/>
    </location>
</feature>
<dbReference type="InterPro" id="IPR003439">
    <property type="entry name" value="ABC_transporter-like_ATP-bd"/>
</dbReference>
<gene>
    <name evidence="15" type="ORF">VHEMI02157</name>
</gene>
<dbReference type="OrthoDB" id="6500128at2759"/>
<evidence type="ECO:0000256" key="5">
    <source>
        <dbReference type="ARBA" id="ARBA00022692"/>
    </source>
</evidence>
<feature type="domain" description="ABC transporter" evidence="13">
    <location>
        <begin position="585"/>
        <end position="811"/>
    </location>
</feature>
<keyword evidence="5 12" id="KW-0812">Transmembrane</keyword>
<dbReference type="InterPro" id="IPR017871">
    <property type="entry name" value="ABC_transporter-like_CS"/>
</dbReference>
<keyword evidence="6" id="KW-0547">Nucleotide-binding</keyword>
<feature type="transmembrane region" description="Helical" evidence="12">
    <location>
        <begin position="63"/>
        <end position="84"/>
    </location>
</feature>
<feature type="compositionally biased region" description="Basic and acidic residues" evidence="11">
    <location>
        <begin position="821"/>
        <end position="843"/>
    </location>
</feature>
<evidence type="ECO:0000256" key="9">
    <source>
        <dbReference type="ARBA" id="ARBA00023136"/>
    </source>
</evidence>
<evidence type="ECO:0000256" key="11">
    <source>
        <dbReference type="SAM" id="MobiDB-lite"/>
    </source>
</evidence>
<dbReference type="FunFam" id="1.20.1560.10:FF:000066">
    <property type="entry name" value="ABC multidrug transporter (Eurofung)"/>
    <property type="match status" value="1"/>
</dbReference>
<feature type="domain" description="ABC transmembrane type-1" evidence="14">
    <location>
        <begin position="272"/>
        <end position="547"/>
    </location>
</feature>
<dbReference type="GO" id="GO:0005524">
    <property type="term" value="F:ATP binding"/>
    <property type="evidence" value="ECO:0007669"/>
    <property type="project" value="UniProtKB-KW"/>
</dbReference>
<feature type="domain" description="ABC transmembrane type-1" evidence="14">
    <location>
        <begin position="863"/>
        <end position="1154"/>
    </location>
</feature>
<dbReference type="GO" id="GO:0140359">
    <property type="term" value="F:ABC-type transporter activity"/>
    <property type="evidence" value="ECO:0007669"/>
    <property type="project" value="InterPro"/>
</dbReference>
<dbReference type="HOGENOM" id="CLU_000604_27_5_1"/>
<evidence type="ECO:0000256" key="4">
    <source>
        <dbReference type="ARBA" id="ARBA00022475"/>
    </source>
</evidence>
<sequence>MIVMLSPTDNLFGPRLPGAFDFTLAFEQSILTILPAGICIIISTWRGLILFNHPVCMGSPRLLKAKLVTAATIAVLQVVLLALWSLPTTPRINTSIASAVVCLVATFGIILLTVLEHRRAYKPSPIISGFLLLTTILDLAQARSLWMRSGNTFLSALFTVCIVSKLVLVVLEETPKEPLLPTDEKEAILEERVGIINGSLFFWLNPFLRLGSNKTLTIGDIGPIHHKMESGILLNQLYAVWSAGKRDEKYSLLATTFWTFRLQFFSGIIPRLLYSAFSLSQPFLINTVISHIAEPVSLRDPNIGNALIGATLLIYVGMAITSAWYQHTIYQLITMYRGSLIGLIYKKTLELAPSTIKDAAPTTLMSTDVEGIAMGITQVHDIWASFIELPVALYLLYNQVGSSSLFIIIPSAITTVITALLTPKIGPAKVQWNEAIQKRIGDVSNMLSQIKAVKMMGLTEFFQHRAIGMRSDELRLSVKFRFIVILVQSIAILSEDITPIIVILGAIYWTMADRGLTVAQAFTAMSIIAIATTPIYNIMSTITQLFSVVGCFSRIQAFLTQPSHNDPRKVTLDTDSTSGGSGVAVEFSNATFAAAGACEILRNINLRIQTGTMSIVVSPLGGGKSSLLKAIVGELELTSGTITTSSLDTAYCDQTPWIINSSIKNNIIGQSALDPVWLQTVLHSCALDEDISTFPSGFDTLVGTAGISLSGGQKQRLALARAIYSRKSLLVLDDVFSGLDNKTAHKVFQRVFSKPGLLHKNCRTVVLAINKIDLLPEADYITMLEKGAIARNQVPYNSIDPSEWDLRYDHSSGSDFETSDLEEKLKHTTQPEESNVTERAKDGEEELERQISDWKCYSMYFKAIGWDVTLVLIPLLVVGVVLEKMPQFVLREWTQTGTKDAGNGYMGSYIACAILGAGFISLSIALLYFTGIPRSGNRLHTMLTVSVVRAPLQFFTTTDSGITLNRFSQDMSLIDQVLPAALFGTMVVTAIGLVETGFILSGSSYMVAILPFGLVGLYFIQRFYLRTSRQIRLLDLEMKSPLYAQFSEALAGLGTIRAFGWAAASRVEISKRINTSQRPYYMLFCIQRWLQVVLDLFAAAMALVLVSLALKIPWAASDGAFGLAMINIISFNLSLTRIITSWTQLETSIGAIARLKWFIKNTPNENKPDESNEPPYDWPSNGGVEFRNVSASYSDDGVKVLKGVSFSIKPGQKVGICGRSGSGKSSLIAVLSRLLEISDESNVSIDGVDLKTLPRQTIRSRIAGLPQDSLLFNDTVRVNLDPTGTVQADQLLIDALAKTAIWPFIEARGGLDAILDDVSLSAGQMQLFNLARVVLRRGENSGSRSLVLLDEATSSVDRLTDSTVRAAISKDLETSTVIEVVHHLELVRNYDVILVLVEGRLVEVGSPDNLIARSDSEFHSLWANRGI</sequence>
<feature type="transmembrane region" description="Helical" evidence="12">
    <location>
        <begin position="403"/>
        <end position="422"/>
    </location>
</feature>
<dbReference type="PROSITE" id="PS50929">
    <property type="entry name" value="ABC_TM1F"/>
    <property type="match status" value="2"/>
</dbReference>
<dbReference type="CDD" id="cd18579">
    <property type="entry name" value="ABC_6TM_ABCC_D1"/>
    <property type="match status" value="1"/>
</dbReference>
<keyword evidence="3" id="KW-0813">Transport</keyword>
<protein>
    <recommendedName>
        <fullName evidence="17">ABC transporter</fullName>
    </recommendedName>
</protein>
<dbReference type="Pfam" id="PF00005">
    <property type="entry name" value="ABC_tran"/>
    <property type="match status" value="2"/>
</dbReference>
<evidence type="ECO:0000256" key="7">
    <source>
        <dbReference type="ARBA" id="ARBA00022840"/>
    </source>
</evidence>
<evidence type="ECO:0000313" key="16">
    <source>
        <dbReference type="Proteomes" id="UP000039046"/>
    </source>
</evidence>
<dbReference type="GO" id="GO:0016887">
    <property type="term" value="F:ATP hydrolysis activity"/>
    <property type="evidence" value="ECO:0007669"/>
    <property type="project" value="InterPro"/>
</dbReference>
<dbReference type="EMBL" id="CDHN01000001">
    <property type="protein sequence ID" value="CEJ82066.1"/>
    <property type="molecule type" value="Genomic_DNA"/>
</dbReference>